<sequence length="227" mass="24920">MRFLLNIFFILTLLLITGCSSSTENTAEKEESPQDQMDEQKPTVEKQKNEEQDNTEEQISASTTALTPPEGLKLKDDRVGITPTTIEIPSINVNAPIEDVGRIDNGQMGVPEDFNNVGWFEPGAKPGAPGNSVMAGHVDSKTGPAVFYKLDTLKEGDEVIISGKDGEKKTFVVVGSESYPRTDAPVEKIFDFSYGSKLNLITCTGDFNREARTHEERLVVYTELKGS</sequence>
<dbReference type="EMBL" id="JBHLVO010000002">
    <property type="protein sequence ID" value="MFC0270439.1"/>
    <property type="molecule type" value="Genomic_DNA"/>
</dbReference>
<organism evidence="4 5">
    <name type="scientific">Metabacillus herbersteinensis</name>
    <dbReference type="NCBI Taxonomy" id="283816"/>
    <lineage>
        <taxon>Bacteria</taxon>
        <taxon>Bacillati</taxon>
        <taxon>Bacillota</taxon>
        <taxon>Bacilli</taxon>
        <taxon>Bacillales</taxon>
        <taxon>Bacillaceae</taxon>
        <taxon>Metabacillus</taxon>
    </lineage>
</organism>
<feature type="signal peptide" evidence="3">
    <location>
        <begin position="1"/>
        <end position="22"/>
    </location>
</feature>
<keyword evidence="1" id="KW-0378">Hydrolase</keyword>
<dbReference type="Pfam" id="PF04203">
    <property type="entry name" value="Sortase"/>
    <property type="match status" value="1"/>
</dbReference>
<feature type="region of interest" description="Disordered" evidence="2">
    <location>
        <begin position="24"/>
        <end position="77"/>
    </location>
</feature>
<dbReference type="InterPro" id="IPR042001">
    <property type="entry name" value="Sortase_F"/>
</dbReference>
<dbReference type="InterPro" id="IPR005754">
    <property type="entry name" value="Sortase"/>
</dbReference>
<gene>
    <name evidence="4" type="ORF">ACFFIX_03070</name>
</gene>
<keyword evidence="3" id="KW-0732">Signal</keyword>
<evidence type="ECO:0000256" key="2">
    <source>
        <dbReference type="SAM" id="MobiDB-lite"/>
    </source>
</evidence>
<evidence type="ECO:0000256" key="3">
    <source>
        <dbReference type="SAM" id="SignalP"/>
    </source>
</evidence>
<feature type="chain" id="PRO_5045101156" evidence="3">
    <location>
        <begin position="23"/>
        <end position="227"/>
    </location>
</feature>
<proteinExistence type="predicted"/>
<evidence type="ECO:0000313" key="5">
    <source>
        <dbReference type="Proteomes" id="UP001589854"/>
    </source>
</evidence>
<comment type="caution">
    <text evidence="4">The sequence shown here is derived from an EMBL/GenBank/DDBJ whole genome shotgun (WGS) entry which is preliminary data.</text>
</comment>
<dbReference type="SUPFAM" id="SSF63817">
    <property type="entry name" value="Sortase"/>
    <property type="match status" value="1"/>
</dbReference>
<dbReference type="Gene3D" id="2.40.260.10">
    <property type="entry name" value="Sortase"/>
    <property type="match status" value="1"/>
</dbReference>
<name>A0ABV6G9T0_9BACI</name>
<dbReference type="Proteomes" id="UP001589854">
    <property type="component" value="Unassembled WGS sequence"/>
</dbReference>
<dbReference type="PROSITE" id="PS51257">
    <property type="entry name" value="PROKAR_LIPOPROTEIN"/>
    <property type="match status" value="1"/>
</dbReference>
<feature type="compositionally biased region" description="Polar residues" evidence="2">
    <location>
        <begin position="57"/>
        <end position="66"/>
    </location>
</feature>
<feature type="compositionally biased region" description="Basic and acidic residues" evidence="2">
    <location>
        <begin position="26"/>
        <end position="51"/>
    </location>
</feature>
<evidence type="ECO:0000313" key="4">
    <source>
        <dbReference type="EMBL" id="MFC0270439.1"/>
    </source>
</evidence>
<reference evidence="4 5" key="1">
    <citation type="submission" date="2024-09" db="EMBL/GenBank/DDBJ databases">
        <authorList>
            <person name="Sun Q."/>
            <person name="Mori K."/>
        </authorList>
    </citation>
    <scope>NUCLEOTIDE SEQUENCE [LARGE SCALE GENOMIC DNA]</scope>
    <source>
        <strain evidence="4 5">CCM 7228</strain>
    </source>
</reference>
<evidence type="ECO:0000256" key="1">
    <source>
        <dbReference type="ARBA" id="ARBA00022801"/>
    </source>
</evidence>
<accession>A0ABV6G9T0</accession>
<dbReference type="RefSeq" id="WP_378930421.1">
    <property type="nucleotide sequence ID" value="NZ_JBHLVO010000002.1"/>
</dbReference>
<dbReference type="CDD" id="cd05829">
    <property type="entry name" value="Sortase_F"/>
    <property type="match status" value="1"/>
</dbReference>
<dbReference type="InterPro" id="IPR023365">
    <property type="entry name" value="Sortase_dom-sf"/>
</dbReference>
<protein>
    <submittedName>
        <fullName evidence="4">Class F sortase</fullName>
    </submittedName>
</protein>
<keyword evidence="5" id="KW-1185">Reference proteome</keyword>